<protein>
    <recommendedName>
        <fullName evidence="6">S-protein homolog</fullName>
    </recommendedName>
</protein>
<dbReference type="Proteomes" id="UP001497444">
    <property type="component" value="Chromosome 19"/>
</dbReference>
<name>A0ABP0WIQ0_9BRYO</name>
<evidence type="ECO:0000256" key="6">
    <source>
        <dbReference type="RuleBase" id="RU367044"/>
    </source>
</evidence>
<accession>A0ABP0WIQ0</accession>
<dbReference type="PANTHER" id="PTHR31232">
    <property type="match status" value="1"/>
</dbReference>
<dbReference type="PANTHER" id="PTHR31232:SF42">
    <property type="entry name" value="S-PROTEIN HOMOLOG"/>
    <property type="match status" value="1"/>
</dbReference>
<keyword evidence="8" id="KW-1185">Reference proteome</keyword>
<proteinExistence type="inferred from homology"/>
<dbReference type="EMBL" id="OZ020114">
    <property type="protein sequence ID" value="CAK9266752.1"/>
    <property type="molecule type" value="Genomic_DNA"/>
</dbReference>
<evidence type="ECO:0000256" key="3">
    <source>
        <dbReference type="ARBA" id="ARBA00022471"/>
    </source>
</evidence>
<dbReference type="InterPro" id="IPR010264">
    <property type="entry name" value="Self-incomp_S1"/>
</dbReference>
<keyword evidence="3 6" id="KW-0713">Self-incompatibility</keyword>
<evidence type="ECO:0000313" key="8">
    <source>
        <dbReference type="Proteomes" id="UP001497444"/>
    </source>
</evidence>
<evidence type="ECO:0000256" key="4">
    <source>
        <dbReference type="ARBA" id="ARBA00022525"/>
    </source>
</evidence>
<reference evidence="7" key="1">
    <citation type="submission" date="2024-02" db="EMBL/GenBank/DDBJ databases">
        <authorList>
            <consortium name="ELIXIR-Norway"/>
            <consortium name="Elixir Norway"/>
        </authorList>
    </citation>
    <scope>NUCLEOTIDE SEQUENCE</scope>
</reference>
<keyword evidence="5" id="KW-0732">Signal</keyword>
<evidence type="ECO:0000313" key="7">
    <source>
        <dbReference type="EMBL" id="CAK9266752.1"/>
    </source>
</evidence>
<organism evidence="7 8">
    <name type="scientific">Sphagnum jensenii</name>
    <dbReference type="NCBI Taxonomy" id="128206"/>
    <lineage>
        <taxon>Eukaryota</taxon>
        <taxon>Viridiplantae</taxon>
        <taxon>Streptophyta</taxon>
        <taxon>Embryophyta</taxon>
        <taxon>Bryophyta</taxon>
        <taxon>Sphagnophytina</taxon>
        <taxon>Sphagnopsida</taxon>
        <taxon>Sphagnales</taxon>
        <taxon>Sphagnaceae</taxon>
        <taxon>Sphagnum</taxon>
    </lineage>
</organism>
<evidence type="ECO:0000256" key="5">
    <source>
        <dbReference type="ARBA" id="ARBA00022729"/>
    </source>
</evidence>
<comment type="subcellular location">
    <subcellularLocation>
        <location evidence="1 6">Secreted</location>
    </subcellularLocation>
</comment>
<gene>
    <name evidence="7" type="ORF">CSSPJE1EN1_LOCUS12230</name>
</gene>
<evidence type="ECO:0000256" key="2">
    <source>
        <dbReference type="ARBA" id="ARBA00005581"/>
    </source>
</evidence>
<sequence length="189" mass="21479">MAIRQGINTTRIIMQIMAACVFVVLLGMGKPVSGREIYVVILNDLPGEVLQTHCHSADNDLQIHEVPYLSDYQFSFRENFWGTTLFTCDFTSIKHPTTGSIIAFQGDHYDGNMPCVQYCNWSVSPLGFYLNGQFVKAWPSATNMKNVSKLYSIFFPFYVIDENLYVEYATCKYEGDQVGISVVVRMHIL</sequence>
<keyword evidence="4 6" id="KW-0964">Secreted</keyword>
<evidence type="ECO:0000256" key="1">
    <source>
        <dbReference type="ARBA" id="ARBA00004613"/>
    </source>
</evidence>
<dbReference type="Pfam" id="PF05938">
    <property type="entry name" value="Self-incomp_S1"/>
    <property type="match status" value="1"/>
</dbReference>
<comment type="similarity">
    <text evidence="2 6">Belongs to the plant self-incompatibility (S1) protein family.</text>
</comment>